<evidence type="ECO:0000256" key="1">
    <source>
        <dbReference type="SAM" id="Coils"/>
    </source>
</evidence>
<proteinExistence type="predicted"/>
<evidence type="ECO:0000313" key="2">
    <source>
        <dbReference type="EMBL" id="MFD2663676.1"/>
    </source>
</evidence>
<sequence>MNAFNELTNRIKETEEIINVCKANHKAIGLPDFISELEISSLEQRLIDLQQLQINEEKQSEELEVKVKTTGLPSGQIPVRTLTTVLGGLQSLTDSVANTLFNQPSNRGPIPQEIIERNSWILKAVKAGSFIAVIDLNHESQMSIDEAPQRQIISELYSLFNASDDEEPLLEAISSLGTRTLKYYMDWTKSIRDLNVPVEINWVSTQAQNEGIKVSFDPDKAGKIFTILNERLTSREEEVFLQGRLTGINVRTNSFELCTADGNKIVGRIVKDKVSKSVGYVDKRCRAELIKVITQSSAGKEKISWTLNDVQDAE</sequence>
<accession>A0ABW5R5G0</accession>
<dbReference type="RefSeq" id="WP_379280177.1">
    <property type="nucleotide sequence ID" value="NZ_JBHUGT010000022.1"/>
</dbReference>
<keyword evidence="1" id="KW-0175">Coiled coil</keyword>
<name>A0ABW5R5G0_9BACL</name>
<protein>
    <submittedName>
        <fullName evidence="2">Uncharacterized protein</fullName>
    </submittedName>
</protein>
<feature type="coiled-coil region" evidence="1">
    <location>
        <begin position="4"/>
        <end position="59"/>
    </location>
</feature>
<organism evidence="2 3">
    <name type="scientific">Paenibacillus thailandensis</name>
    <dbReference type="NCBI Taxonomy" id="393250"/>
    <lineage>
        <taxon>Bacteria</taxon>
        <taxon>Bacillati</taxon>
        <taxon>Bacillota</taxon>
        <taxon>Bacilli</taxon>
        <taxon>Bacillales</taxon>
        <taxon>Paenibacillaceae</taxon>
        <taxon>Paenibacillus</taxon>
    </lineage>
</organism>
<gene>
    <name evidence="2" type="ORF">ACFSW5_25895</name>
</gene>
<evidence type="ECO:0000313" key="3">
    <source>
        <dbReference type="Proteomes" id="UP001597493"/>
    </source>
</evidence>
<comment type="caution">
    <text evidence="2">The sequence shown here is derived from an EMBL/GenBank/DDBJ whole genome shotgun (WGS) entry which is preliminary data.</text>
</comment>
<dbReference type="Proteomes" id="UP001597493">
    <property type="component" value="Unassembled WGS sequence"/>
</dbReference>
<keyword evidence="3" id="KW-1185">Reference proteome</keyword>
<dbReference type="EMBL" id="JBHUMY010000043">
    <property type="protein sequence ID" value="MFD2663676.1"/>
    <property type="molecule type" value="Genomic_DNA"/>
</dbReference>
<reference evidence="3" key="1">
    <citation type="journal article" date="2019" name="Int. J. Syst. Evol. Microbiol.">
        <title>The Global Catalogue of Microorganisms (GCM) 10K type strain sequencing project: providing services to taxonomists for standard genome sequencing and annotation.</title>
        <authorList>
            <consortium name="The Broad Institute Genomics Platform"/>
            <consortium name="The Broad Institute Genome Sequencing Center for Infectious Disease"/>
            <person name="Wu L."/>
            <person name="Ma J."/>
        </authorList>
    </citation>
    <scope>NUCLEOTIDE SEQUENCE [LARGE SCALE GENOMIC DNA]</scope>
    <source>
        <strain evidence="3">TISTR 1827</strain>
    </source>
</reference>